<proteinExistence type="predicted"/>
<reference evidence="2" key="2">
    <citation type="journal article" date="2015" name="Vet. Microbiol.">
        <title>Variants of a genomic island in Aeromonas salmonicida subsp. salmonicida link isolates with their geographical origins.</title>
        <authorList>
            <person name="Emond-Rheault J.G."/>
            <person name="Vincent A.T."/>
            <person name="Trudel M.V."/>
            <person name="Brochu F."/>
            <person name="Boyle B."/>
            <person name="Tanaka K.H."/>
            <person name="Attere S.A."/>
            <person name="Jubinville E."/>
            <person name="Loch T.P."/>
            <person name="Winters A.D."/>
            <person name="Faisal M."/>
            <person name="Frenette M."/>
            <person name="Derome N."/>
            <person name="Charette S.J."/>
        </authorList>
    </citation>
    <scope>NUCLEOTIDE SEQUENCE</scope>
    <source>
        <strain evidence="2">09-0167</strain>
    </source>
</reference>
<evidence type="ECO:0000256" key="1">
    <source>
        <dbReference type="SAM" id="MobiDB-lite"/>
    </source>
</evidence>
<evidence type="ECO:0000313" key="2">
    <source>
        <dbReference type="EMBL" id="AIZ49699.1"/>
    </source>
</evidence>
<dbReference type="GO" id="GO:0006259">
    <property type="term" value="P:DNA metabolic process"/>
    <property type="evidence" value="ECO:0007669"/>
    <property type="project" value="InterPro"/>
</dbReference>
<sequence>MERVRQRPLPPRPAEIPRVPRQQRLARPDTTYPPSMGKESSVNNQIAECGSQQTAVAPQGMGQNLTLDVASMNSMVSLANIMATGKATIPQEYRNSPGDCLAVVMQAVQWGMNPFAVAQKTHFVSGKIGYEAQLVNAVITALAPTKDRLHFDWFGDWSKVIGKFDIRKGDKGEYRVPGWELKDEEGLGIKVWATIKGEDEPRVLELFLAQARTRNSTLWADDPRQQLAYLATKRWARLYCPDVIMGVYTPDEFDGERIERDVTPQPSGNRTLDAMRTQRPVIEAEPQPQPEPQQVVDAGEPVDHSSAYADHCAAIEGASDTPEWQRAYTAAWAWASETGDKVIEKGIKQVAGERKKQIDAGNSTQQ</sequence>
<dbReference type="EMBL" id="KJ626180">
    <property type="protein sequence ID" value="AIZ49699.1"/>
    <property type="molecule type" value="Genomic_DNA"/>
</dbReference>
<name>A0A0A7KTT7_AERSS</name>
<dbReference type="GO" id="GO:0003677">
    <property type="term" value="F:DNA binding"/>
    <property type="evidence" value="ECO:0007669"/>
    <property type="project" value="InterPro"/>
</dbReference>
<organism evidence="2">
    <name type="scientific">Aeromonas salmonicida subsp. salmonicida</name>
    <dbReference type="NCBI Taxonomy" id="29491"/>
    <lineage>
        <taxon>Bacteria</taxon>
        <taxon>Pseudomonadati</taxon>
        <taxon>Pseudomonadota</taxon>
        <taxon>Gammaproteobacteria</taxon>
        <taxon>Aeromonadales</taxon>
        <taxon>Aeromonadaceae</taxon>
        <taxon>Aeromonas</taxon>
    </lineage>
</organism>
<dbReference type="AlphaFoldDB" id="A0A0A7KTT7"/>
<feature type="region of interest" description="Disordered" evidence="1">
    <location>
        <begin position="1"/>
        <end position="42"/>
    </location>
</feature>
<accession>A0A0A7KTT7</accession>
<reference evidence="2" key="1">
    <citation type="submission" date="2014-03" db="EMBL/GenBank/DDBJ databases">
        <authorList>
            <person name="Emond-Rheault J.-G."/>
            <person name="Trudel M.V."/>
            <person name="Vincent A.T."/>
            <person name="Brochu F."/>
            <person name="Boyle B."/>
            <person name="Tanaka K.H."/>
            <person name="Attere S.A."/>
            <person name="Jubinville E."/>
            <person name="Frenette M."/>
            <person name="Derome N."/>
            <person name="Charette S.J."/>
        </authorList>
    </citation>
    <scope>NUCLEOTIDE SEQUENCE</scope>
    <source>
        <strain evidence="2">09-0167</strain>
    </source>
</reference>
<dbReference type="InterPro" id="IPR018330">
    <property type="entry name" value="RecT_fam"/>
</dbReference>
<dbReference type="Pfam" id="PF03837">
    <property type="entry name" value="RecT"/>
    <property type="match status" value="1"/>
</dbReference>
<protein>
    <submittedName>
        <fullName evidence="2">Recombinase</fullName>
    </submittedName>
</protein>